<feature type="compositionally biased region" description="Pro residues" evidence="1">
    <location>
        <begin position="53"/>
        <end position="63"/>
    </location>
</feature>
<dbReference type="Proteomes" id="UP000280501">
    <property type="component" value="Unassembled WGS sequence"/>
</dbReference>
<protein>
    <submittedName>
        <fullName evidence="2">Conjugative transposon protein TcpC</fullName>
    </submittedName>
</protein>
<evidence type="ECO:0000313" key="2">
    <source>
        <dbReference type="EMBL" id="RPF19485.1"/>
    </source>
</evidence>
<organism evidence="2 3">
    <name type="scientific">Myceligenerans xiligouense</name>
    <dbReference type="NCBI Taxonomy" id="253184"/>
    <lineage>
        <taxon>Bacteria</taxon>
        <taxon>Bacillati</taxon>
        <taxon>Actinomycetota</taxon>
        <taxon>Actinomycetes</taxon>
        <taxon>Micrococcales</taxon>
        <taxon>Promicromonosporaceae</taxon>
        <taxon>Myceligenerans</taxon>
    </lineage>
</organism>
<feature type="region of interest" description="Disordered" evidence="1">
    <location>
        <begin position="191"/>
        <end position="223"/>
    </location>
</feature>
<evidence type="ECO:0000313" key="3">
    <source>
        <dbReference type="Proteomes" id="UP000280501"/>
    </source>
</evidence>
<gene>
    <name evidence="2" type="ORF">EDD34_0033</name>
</gene>
<name>A0A3N4ZFC9_9MICO</name>
<dbReference type="RefSeq" id="WP_123812784.1">
    <property type="nucleotide sequence ID" value="NZ_RKQZ01000001.1"/>
</dbReference>
<dbReference type="AlphaFoldDB" id="A0A3N4ZFC9"/>
<comment type="caution">
    <text evidence="2">The sequence shown here is derived from an EMBL/GenBank/DDBJ whole genome shotgun (WGS) entry which is preliminary data.</text>
</comment>
<dbReference type="OrthoDB" id="4545310at2"/>
<evidence type="ECO:0000256" key="1">
    <source>
        <dbReference type="SAM" id="MobiDB-lite"/>
    </source>
</evidence>
<keyword evidence="3" id="KW-1185">Reference proteome</keyword>
<proteinExistence type="predicted"/>
<reference evidence="2 3" key="1">
    <citation type="submission" date="2018-11" db="EMBL/GenBank/DDBJ databases">
        <title>Sequencing the genomes of 1000 actinobacteria strains.</title>
        <authorList>
            <person name="Klenk H.-P."/>
        </authorList>
    </citation>
    <scope>NUCLEOTIDE SEQUENCE [LARGE SCALE GENOMIC DNA]</scope>
    <source>
        <strain evidence="2 3">DSM 15700</strain>
    </source>
</reference>
<feature type="compositionally biased region" description="Low complexity" evidence="1">
    <location>
        <begin position="207"/>
        <end position="218"/>
    </location>
</feature>
<feature type="region of interest" description="Disordered" evidence="1">
    <location>
        <begin position="1"/>
        <end position="64"/>
    </location>
</feature>
<accession>A0A3N4ZFC9</accession>
<sequence>MSSLLTGRRGKKRATSPSALPAHPQPAVEEAAASPSGNPWQLGGSVPAGADATPPPADTPPPQVVEWSQGPALASKAWTALLVLALATGPVALVWTALRPDAAPVAAGTGRADQTAAAAATERAVELTETWLRADRDDQALVTSLTEASIGTLPATGLTIRDSSVAAVTAGDPGPSGTTWMVTVGVDVAEPAPGTAVPAGDNGAGEAGSSDAGENSAEGSEDSEPVLVWVRRYFQVPVTVQQPADEDEPLAVAALALPAPVPGPSAADAPDLDYPRTIPITSEAGESVAAFLGALVAGEGEITRYLRPGTAIQPVTPPPYTAVTVTSIGGSHEISDDPSDGDGTHALVTAELTRPDGEKTTAQYVLTLVARDGRWEVSGLDQAVRTETPVAGSGESGTE</sequence>
<dbReference type="EMBL" id="RKQZ01000001">
    <property type="protein sequence ID" value="RPF19485.1"/>
    <property type="molecule type" value="Genomic_DNA"/>
</dbReference>
<feature type="region of interest" description="Disordered" evidence="1">
    <location>
        <begin position="380"/>
        <end position="399"/>
    </location>
</feature>